<feature type="compositionally biased region" description="Polar residues" evidence="1">
    <location>
        <begin position="18"/>
        <end position="45"/>
    </location>
</feature>
<accession>A0A9W8TJP5</accession>
<keyword evidence="3" id="KW-1185">Reference proteome</keyword>
<sequence length="703" mass="77269">MQTPRDGRASHLPMKTAYGTSSEPSLQQAQISCASAPRSSYTPSTIPVLRHSRSFITSAKKPSRLPKPNGFRRNNLSFLQSSFASTPSLQAVARPPLDKTASQRQTSSQRSTKSSNRPLEPSTNIPQRPSVADLRQSFEKLTQPCQPSRGGSKPSLNPESSLGEQRKAQDMPLFVPKGYKTLLRKRSSIDQDGGSCSHTPIFGKGHIVDVKPRINATTKLPTLQGLTGTATKNVSSTSLSNGTWSSSLSTEIEMSNIVRRSTRLDPPCRPRSNSIHQEPGYYASLDAAMEELHSSQFCGLQVDGASAGTPRVQSDQSVTSDTLVGSHSDVLATSSDLLQGNIQPTESGGKVSQLRRLFERSSRRFPSPRSFMNFRSTPDLDDECSDALMGEFSSLSSNEPDSPESTHTIARKISVVPSLTTEISVNDFFCDFVGSPSYEESLHISSSPDEIATKVGASPKRESPVKHRIRQFEHLSRESLGAGVMPESHDDARLSSVFRNGNGPNNSKLDAVRSWRPVHKKGVAIWRKISNSFSRSIDSWKDANSYQEHINSGEGPTSTSVIEVYRITDQEKKYNSGHRRLSSGPTRCDFGLDGHFPSKPVQVEEPPSPDVASSGPSTPQGDPDALHKVMLKQSAAERTRRREDEKHQHHHYCRDKKFKALSAVWKGKGKDNHHHQSADPTTNTASEEASSSKKGKWKVYEQR</sequence>
<dbReference type="VEuPathDB" id="FungiDB:F4678DRAFT_446260"/>
<proteinExistence type="predicted"/>
<feature type="compositionally biased region" description="Low complexity" evidence="1">
    <location>
        <begin position="100"/>
        <end position="117"/>
    </location>
</feature>
<dbReference type="AlphaFoldDB" id="A0A9W8TJP5"/>
<feature type="region of interest" description="Disordered" evidence="1">
    <location>
        <begin position="573"/>
        <end position="703"/>
    </location>
</feature>
<reference evidence="2" key="1">
    <citation type="submission" date="2022-07" db="EMBL/GenBank/DDBJ databases">
        <title>Genome Sequence of Xylaria arbuscula.</title>
        <authorList>
            <person name="Buettner E."/>
        </authorList>
    </citation>
    <scope>NUCLEOTIDE SEQUENCE</scope>
    <source>
        <strain evidence="2">VT107</strain>
    </source>
</reference>
<feature type="region of interest" description="Disordered" evidence="1">
    <location>
        <begin position="1"/>
        <end position="172"/>
    </location>
</feature>
<feature type="compositionally biased region" description="Basic and acidic residues" evidence="1">
    <location>
        <begin position="635"/>
        <end position="647"/>
    </location>
</feature>
<feature type="compositionally biased region" description="Polar residues" evidence="1">
    <location>
        <begin position="72"/>
        <end position="89"/>
    </location>
</feature>
<evidence type="ECO:0000313" key="3">
    <source>
        <dbReference type="Proteomes" id="UP001148614"/>
    </source>
</evidence>
<feature type="compositionally biased region" description="Polar residues" evidence="1">
    <location>
        <begin position="154"/>
        <end position="163"/>
    </location>
</feature>
<gene>
    <name evidence="2" type="ORF">NPX13_g8925</name>
</gene>
<feature type="compositionally biased region" description="Basic residues" evidence="1">
    <location>
        <begin position="648"/>
        <end position="659"/>
    </location>
</feature>
<protein>
    <submittedName>
        <fullName evidence="2">Uncharacterized protein</fullName>
    </submittedName>
</protein>
<evidence type="ECO:0000313" key="2">
    <source>
        <dbReference type="EMBL" id="KAJ3561485.1"/>
    </source>
</evidence>
<feature type="compositionally biased region" description="Basic and acidic residues" evidence="1">
    <location>
        <begin position="668"/>
        <end position="677"/>
    </location>
</feature>
<organism evidence="2 3">
    <name type="scientific">Xylaria arbuscula</name>
    <dbReference type="NCBI Taxonomy" id="114810"/>
    <lineage>
        <taxon>Eukaryota</taxon>
        <taxon>Fungi</taxon>
        <taxon>Dikarya</taxon>
        <taxon>Ascomycota</taxon>
        <taxon>Pezizomycotina</taxon>
        <taxon>Sordariomycetes</taxon>
        <taxon>Xylariomycetidae</taxon>
        <taxon>Xylariales</taxon>
        <taxon>Xylariaceae</taxon>
        <taxon>Xylaria</taxon>
    </lineage>
</organism>
<dbReference type="EMBL" id="JANPWZ010002061">
    <property type="protein sequence ID" value="KAJ3561485.1"/>
    <property type="molecule type" value="Genomic_DNA"/>
</dbReference>
<evidence type="ECO:0000256" key="1">
    <source>
        <dbReference type="SAM" id="MobiDB-lite"/>
    </source>
</evidence>
<comment type="caution">
    <text evidence="2">The sequence shown here is derived from an EMBL/GenBank/DDBJ whole genome shotgun (WGS) entry which is preliminary data.</text>
</comment>
<dbReference type="Proteomes" id="UP001148614">
    <property type="component" value="Unassembled WGS sequence"/>
</dbReference>
<name>A0A9W8TJP5_9PEZI</name>